<protein>
    <submittedName>
        <fullName evidence="3">Long-chain-fatty-acid--CoA ligase</fullName>
        <ecNumber evidence="3">6.2.1.3</ecNumber>
    </submittedName>
</protein>
<dbReference type="SUPFAM" id="SSF56801">
    <property type="entry name" value="Acetyl-CoA synthetase-like"/>
    <property type="match status" value="1"/>
</dbReference>
<dbReference type="InterPro" id="IPR000873">
    <property type="entry name" value="AMP-dep_synth/lig_dom"/>
</dbReference>
<dbReference type="Proteomes" id="UP000193077">
    <property type="component" value="Unassembled WGS sequence"/>
</dbReference>
<evidence type="ECO:0000313" key="3">
    <source>
        <dbReference type="EMBL" id="SLN63497.1"/>
    </source>
</evidence>
<dbReference type="Pfam" id="PF00501">
    <property type="entry name" value="AMP-binding"/>
    <property type="match status" value="1"/>
</dbReference>
<dbReference type="Gene3D" id="3.30.300.30">
    <property type="match status" value="1"/>
</dbReference>
<dbReference type="Gene3D" id="3.40.50.12780">
    <property type="entry name" value="N-terminal domain of ligase-like"/>
    <property type="match status" value="1"/>
</dbReference>
<dbReference type="EMBL" id="FWFO01000003">
    <property type="protein sequence ID" value="SLN63497.1"/>
    <property type="molecule type" value="Genomic_DNA"/>
</dbReference>
<dbReference type="PANTHER" id="PTHR43767:SF10">
    <property type="entry name" value="SURFACTIN SYNTHASE SUBUNIT 1"/>
    <property type="match status" value="1"/>
</dbReference>
<evidence type="ECO:0000313" key="4">
    <source>
        <dbReference type="Proteomes" id="UP000193077"/>
    </source>
</evidence>
<accession>A0A1Y5TH28</accession>
<dbReference type="PANTHER" id="PTHR43767">
    <property type="entry name" value="LONG-CHAIN-FATTY-ACID--COA LIGASE"/>
    <property type="match status" value="1"/>
</dbReference>
<dbReference type="Pfam" id="PF13193">
    <property type="entry name" value="AMP-binding_C"/>
    <property type="match status" value="1"/>
</dbReference>
<gene>
    <name evidence="3" type="primary">lcfB_12</name>
    <name evidence="3" type="ORF">TRL7639_03574</name>
</gene>
<keyword evidence="4" id="KW-1185">Reference proteome</keyword>
<dbReference type="EC" id="6.2.1.3" evidence="3"/>
<proteinExistence type="predicted"/>
<evidence type="ECO:0000259" key="1">
    <source>
        <dbReference type="Pfam" id="PF00501"/>
    </source>
</evidence>
<sequence>MTLSHSPICITAPQSEDIAFLDFGTAFVRHAEERPDQIAVVDEAVSLTWRSFDRHARCVAARLRADGVGPGTPVAALADNSAAYLAFYAGVILAGGAMVPLPTSATVDVLTKMLTDCGARLRFASDRHSEMAATLGFSDAVLERDLFDWAEGEPLEHPVSVPSDSMFDLIYSSGTTGTPKGIIHDHLFRGRQLMRMPVFGLDQDARLLMSTPLYSNTTQVAVLPVLARGGTVVSMAKFDTVRFLELSQQHAITHAILVPVQYMRLMREPSFDDHDLSSYRTKLSTSAPLPGPLIRDILDRWPGKLFELYGMTEGGISTVLDCVSFPDKLDTVGRPVQGCDARIIDEDGIELPPGEFGEVVGRAGAMMQGYLNADAKTQEATWCSPEGEDFIRTGDMGRFDADGFLTLMDRKKDMILSGGFNIYAADLERVLRDHPDVADVAVIAIPSEAWGETPLGLVVRRPKGQATGAEIMDWANARLGKTQRLSRVELRDDLPRSSIGKILKRELRAPFWDQS</sequence>
<dbReference type="InterPro" id="IPR050237">
    <property type="entry name" value="ATP-dep_AMP-bd_enzyme"/>
</dbReference>
<dbReference type="PROSITE" id="PS00455">
    <property type="entry name" value="AMP_BINDING"/>
    <property type="match status" value="1"/>
</dbReference>
<dbReference type="AlphaFoldDB" id="A0A1Y5TH28"/>
<keyword evidence="3" id="KW-0436">Ligase</keyword>
<feature type="domain" description="AMP-binding enzyme C-terminal" evidence="2">
    <location>
        <begin position="427"/>
        <end position="501"/>
    </location>
</feature>
<dbReference type="InterPro" id="IPR042099">
    <property type="entry name" value="ANL_N_sf"/>
</dbReference>
<feature type="domain" description="AMP-dependent synthetase/ligase" evidence="1">
    <location>
        <begin position="28"/>
        <end position="371"/>
    </location>
</feature>
<evidence type="ECO:0000259" key="2">
    <source>
        <dbReference type="Pfam" id="PF13193"/>
    </source>
</evidence>
<dbReference type="InterPro" id="IPR025110">
    <property type="entry name" value="AMP-bd_C"/>
</dbReference>
<dbReference type="InterPro" id="IPR045851">
    <property type="entry name" value="AMP-bd_C_sf"/>
</dbReference>
<organism evidence="3 4">
    <name type="scientific">Falsiruegeria litorea R37</name>
    <dbReference type="NCBI Taxonomy" id="1200284"/>
    <lineage>
        <taxon>Bacteria</taxon>
        <taxon>Pseudomonadati</taxon>
        <taxon>Pseudomonadota</taxon>
        <taxon>Alphaproteobacteria</taxon>
        <taxon>Rhodobacterales</taxon>
        <taxon>Roseobacteraceae</taxon>
        <taxon>Falsiruegeria</taxon>
    </lineage>
</organism>
<dbReference type="GO" id="GO:0004467">
    <property type="term" value="F:long-chain fatty acid-CoA ligase activity"/>
    <property type="evidence" value="ECO:0007669"/>
    <property type="project" value="UniProtKB-EC"/>
</dbReference>
<reference evidence="3 4" key="1">
    <citation type="submission" date="2017-03" db="EMBL/GenBank/DDBJ databases">
        <authorList>
            <person name="Afonso C.L."/>
            <person name="Miller P.J."/>
            <person name="Scott M.A."/>
            <person name="Spackman E."/>
            <person name="Goraichik I."/>
            <person name="Dimitrov K.M."/>
            <person name="Suarez D.L."/>
            <person name="Swayne D.E."/>
        </authorList>
    </citation>
    <scope>NUCLEOTIDE SEQUENCE [LARGE SCALE GENOMIC DNA]</scope>
    <source>
        <strain evidence="3 4">CECT 7639</strain>
    </source>
</reference>
<name>A0A1Y5TH28_9RHOB</name>
<dbReference type="InterPro" id="IPR020845">
    <property type="entry name" value="AMP-binding_CS"/>
</dbReference>